<evidence type="ECO:0000313" key="2">
    <source>
        <dbReference type="EMBL" id="MDT9598402.1"/>
    </source>
</evidence>
<reference evidence="2 3" key="1">
    <citation type="submission" date="2023-05" db="EMBL/GenBank/DDBJ databases">
        <authorList>
            <person name="Guo Y."/>
        </authorList>
    </citation>
    <scope>NUCLEOTIDE SEQUENCE [LARGE SCALE GENOMIC DNA]</scope>
    <source>
        <strain evidence="2 3">GR2756</strain>
    </source>
</reference>
<dbReference type="InterPro" id="IPR025324">
    <property type="entry name" value="DUF4230"/>
</dbReference>
<keyword evidence="3" id="KW-1185">Reference proteome</keyword>
<dbReference type="Pfam" id="PF14014">
    <property type="entry name" value="DUF4230"/>
    <property type="match status" value="1"/>
</dbReference>
<organism evidence="2 3">
    <name type="scientific">Sphingosinicella rhizophila</name>
    <dbReference type="NCBI Taxonomy" id="3050082"/>
    <lineage>
        <taxon>Bacteria</taxon>
        <taxon>Pseudomonadati</taxon>
        <taxon>Pseudomonadota</taxon>
        <taxon>Alphaproteobacteria</taxon>
        <taxon>Sphingomonadales</taxon>
        <taxon>Sphingosinicellaceae</taxon>
        <taxon>Sphingosinicella</taxon>
    </lineage>
</organism>
<protein>
    <submittedName>
        <fullName evidence="2">DUF4230 domain-containing protein</fullName>
    </submittedName>
</protein>
<feature type="region of interest" description="Disordered" evidence="1">
    <location>
        <begin position="204"/>
        <end position="237"/>
    </location>
</feature>
<proteinExistence type="predicted"/>
<evidence type="ECO:0000313" key="3">
    <source>
        <dbReference type="Proteomes" id="UP001259572"/>
    </source>
</evidence>
<gene>
    <name evidence="2" type="ORF">RQX22_05500</name>
</gene>
<evidence type="ECO:0000256" key="1">
    <source>
        <dbReference type="SAM" id="MobiDB-lite"/>
    </source>
</evidence>
<sequence>MRKLGPIIVAVIAGLVAGALLVAALRVSDWFGDGPDPETIAAASLQSVREQARLTPFAARFVAVVTSTQTRFGLKAQKTLIMPGMVRYEIDLARLRQSDLRWDDASKTLTISLPPLEIAGPEVDLTQVREYDGGGVLLALTDAEQTLDQVNRRRGQQELVRQARESLPMRLARDAARRAVARSFAMPLRAAGIDADVAVRFRDEPGRDPSFLDRSRRMEDVLKEQAGRRRSPDKESR</sequence>
<dbReference type="Proteomes" id="UP001259572">
    <property type="component" value="Unassembled WGS sequence"/>
</dbReference>
<dbReference type="RefSeq" id="WP_315724392.1">
    <property type="nucleotide sequence ID" value="NZ_JAVUPU010000002.1"/>
</dbReference>
<dbReference type="EMBL" id="JAVUPU010000002">
    <property type="protein sequence ID" value="MDT9598402.1"/>
    <property type="molecule type" value="Genomic_DNA"/>
</dbReference>
<comment type="caution">
    <text evidence="2">The sequence shown here is derived from an EMBL/GenBank/DDBJ whole genome shotgun (WGS) entry which is preliminary data.</text>
</comment>
<name>A0ABU3Q4R7_9SPHN</name>
<accession>A0ABU3Q4R7</accession>